<evidence type="ECO:0008006" key="4">
    <source>
        <dbReference type="Google" id="ProtNLM"/>
    </source>
</evidence>
<feature type="region of interest" description="Disordered" evidence="1">
    <location>
        <begin position="1"/>
        <end position="85"/>
    </location>
</feature>
<dbReference type="Gramene" id="OB07G23480.1">
    <property type="protein sequence ID" value="OB07G23480.1"/>
    <property type="gene ID" value="OB07G23480"/>
</dbReference>
<proteinExistence type="predicted"/>
<feature type="compositionally biased region" description="Basic and acidic residues" evidence="1">
    <location>
        <begin position="36"/>
        <end position="65"/>
    </location>
</feature>
<dbReference type="EnsemblPlants" id="OB07G23480.1">
    <property type="protein sequence ID" value="OB07G23480.1"/>
    <property type="gene ID" value="OB07G23480"/>
</dbReference>
<feature type="compositionally biased region" description="Basic residues" evidence="1">
    <location>
        <begin position="66"/>
        <end position="75"/>
    </location>
</feature>
<sequence>MGLPTVEDRGGVRSGGEAEGAHTEGRVRGGCVQGEGWRDRTTGGEGIGRMHQEEEIVHMGESWDRTRRKAQRRRGSTTGGGGDGD</sequence>
<reference evidence="2" key="1">
    <citation type="journal article" date="2013" name="Nat. Commun.">
        <title>Whole-genome sequencing of Oryza brachyantha reveals mechanisms underlying Oryza genome evolution.</title>
        <authorList>
            <person name="Chen J."/>
            <person name="Huang Q."/>
            <person name="Gao D."/>
            <person name="Wang J."/>
            <person name="Lang Y."/>
            <person name="Liu T."/>
            <person name="Li B."/>
            <person name="Bai Z."/>
            <person name="Luis Goicoechea J."/>
            <person name="Liang C."/>
            <person name="Chen C."/>
            <person name="Zhang W."/>
            <person name="Sun S."/>
            <person name="Liao Y."/>
            <person name="Zhang X."/>
            <person name="Yang L."/>
            <person name="Song C."/>
            <person name="Wang M."/>
            <person name="Shi J."/>
            <person name="Liu G."/>
            <person name="Liu J."/>
            <person name="Zhou H."/>
            <person name="Zhou W."/>
            <person name="Yu Q."/>
            <person name="An N."/>
            <person name="Chen Y."/>
            <person name="Cai Q."/>
            <person name="Wang B."/>
            <person name="Liu B."/>
            <person name="Min J."/>
            <person name="Huang Y."/>
            <person name="Wu H."/>
            <person name="Li Z."/>
            <person name="Zhang Y."/>
            <person name="Yin Y."/>
            <person name="Song W."/>
            <person name="Jiang J."/>
            <person name="Jackson S.A."/>
            <person name="Wing R.A."/>
            <person name="Wang J."/>
            <person name="Chen M."/>
        </authorList>
    </citation>
    <scope>NUCLEOTIDE SEQUENCE [LARGE SCALE GENOMIC DNA]</scope>
    <source>
        <strain evidence="2">cv. IRGC 101232</strain>
    </source>
</reference>
<reference evidence="2" key="2">
    <citation type="submission" date="2013-04" db="UniProtKB">
        <authorList>
            <consortium name="EnsemblPlants"/>
        </authorList>
    </citation>
    <scope>IDENTIFICATION</scope>
</reference>
<evidence type="ECO:0000256" key="1">
    <source>
        <dbReference type="SAM" id="MobiDB-lite"/>
    </source>
</evidence>
<name>J3MLR6_ORYBR</name>
<dbReference type="AlphaFoldDB" id="J3MLR6"/>
<accession>J3MLR6</accession>
<dbReference type="HOGENOM" id="CLU_2516271_0_0_1"/>
<keyword evidence="3" id="KW-1185">Reference proteome</keyword>
<evidence type="ECO:0000313" key="2">
    <source>
        <dbReference type="EnsemblPlants" id="OB07G23480.1"/>
    </source>
</evidence>
<protein>
    <recommendedName>
        <fullName evidence="4">DUF834 domain-containing protein</fullName>
    </recommendedName>
</protein>
<dbReference type="Proteomes" id="UP000006038">
    <property type="component" value="Chromosome 7"/>
</dbReference>
<organism evidence="2">
    <name type="scientific">Oryza brachyantha</name>
    <name type="common">malo sina</name>
    <dbReference type="NCBI Taxonomy" id="4533"/>
    <lineage>
        <taxon>Eukaryota</taxon>
        <taxon>Viridiplantae</taxon>
        <taxon>Streptophyta</taxon>
        <taxon>Embryophyta</taxon>
        <taxon>Tracheophyta</taxon>
        <taxon>Spermatophyta</taxon>
        <taxon>Magnoliopsida</taxon>
        <taxon>Liliopsida</taxon>
        <taxon>Poales</taxon>
        <taxon>Poaceae</taxon>
        <taxon>BOP clade</taxon>
        <taxon>Oryzoideae</taxon>
        <taxon>Oryzeae</taxon>
        <taxon>Oryzinae</taxon>
        <taxon>Oryza</taxon>
    </lineage>
</organism>
<feature type="compositionally biased region" description="Basic and acidic residues" evidence="1">
    <location>
        <begin position="1"/>
        <end position="11"/>
    </location>
</feature>
<evidence type="ECO:0000313" key="3">
    <source>
        <dbReference type="Proteomes" id="UP000006038"/>
    </source>
</evidence>